<dbReference type="Proteomes" id="UP000789405">
    <property type="component" value="Unassembled WGS sequence"/>
</dbReference>
<dbReference type="AlphaFoldDB" id="A0A9N9J6P8"/>
<organism evidence="1 2">
    <name type="scientific">Dentiscutata erythropus</name>
    <dbReference type="NCBI Taxonomy" id="1348616"/>
    <lineage>
        <taxon>Eukaryota</taxon>
        <taxon>Fungi</taxon>
        <taxon>Fungi incertae sedis</taxon>
        <taxon>Mucoromycota</taxon>
        <taxon>Glomeromycotina</taxon>
        <taxon>Glomeromycetes</taxon>
        <taxon>Diversisporales</taxon>
        <taxon>Gigasporaceae</taxon>
        <taxon>Dentiscutata</taxon>
    </lineage>
</organism>
<reference evidence="1" key="1">
    <citation type="submission" date="2021-06" db="EMBL/GenBank/DDBJ databases">
        <authorList>
            <person name="Kallberg Y."/>
            <person name="Tangrot J."/>
            <person name="Rosling A."/>
        </authorList>
    </citation>
    <scope>NUCLEOTIDE SEQUENCE</scope>
    <source>
        <strain evidence="1">MA453B</strain>
    </source>
</reference>
<gene>
    <name evidence="1" type="ORF">DERYTH_LOCUS18388</name>
</gene>
<keyword evidence="2" id="KW-1185">Reference proteome</keyword>
<protein>
    <submittedName>
        <fullName evidence="1">28002_t:CDS:1</fullName>
    </submittedName>
</protein>
<evidence type="ECO:0000313" key="2">
    <source>
        <dbReference type="Proteomes" id="UP000789405"/>
    </source>
</evidence>
<sequence length="45" mass="5325">MTRTTPYRLVFGQYPQADLQLITILYQQNIVKEENIPLENQTQTN</sequence>
<proteinExistence type="predicted"/>
<evidence type="ECO:0000313" key="1">
    <source>
        <dbReference type="EMBL" id="CAG8767599.1"/>
    </source>
</evidence>
<comment type="caution">
    <text evidence="1">The sequence shown here is derived from an EMBL/GenBank/DDBJ whole genome shotgun (WGS) entry which is preliminary data.</text>
</comment>
<dbReference type="OrthoDB" id="10336897at2759"/>
<feature type="non-terminal residue" evidence="1">
    <location>
        <position position="45"/>
    </location>
</feature>
<accession>A0A9N9J6P8</accession>
<dbReference type="EMBL" id="CAJVPY010018563">
    <property type="protein sequence ID" value="CAG8767599.1"/>
    <property type="molecule type" value="Genomic_DNA"/>
</dbReference>
<name>A0A9N9J6P8_9GLOM</name>